<evidence type="ECO:0000256" key="1">
    <source>
        <dbReference type="ARBA" id="ARBA00004141"/>
    </source>
</evidence>
<dbReference type="EMBL" id="NHTK01005380">
    <property type="protein sequence ID" value="PPQ80122.1"/>
    <property type="molecule type" value="Genomic_DNA"/>
</dbReference>
<dbReference type="Gene3D" id="3.40.50.300">
    <property type="entry name" value="P-loop containing nucleotide triphosphate hydrolases"/>
    <property type="match status" value="1"/>
</dbReference>
<comment type="caution">
    <text evidence="8">The sequence shown here is derived from an EMBL/GenBank/DDBJ whole genome shotgun (WGS) entry which is preliminary data.</text>
</comment>
<protein>
    <recommendedName>
        <fullName evidence="7">ABC transporter domain-containing protein</fullName>
    </recommendedName>
</protein>
<feature type="region of interest" description="Disordered" evidence="6">
    <location>
        <begin position="1"/>
        <end position="23"/>
    </location>
</feature>
<evidence type="ECO:0000259" key="7">
    <source>
        <dbReference type="Pfam" id="PF00005"/>
    </source>
</evidence>
<dbReference type="InterPro" id="IPR027417">
    <property type="entry name" value="P-loop_NTPase"/>
</dbReference>
<gene>
    <name evidence="8" type="ORF">CVT24_006561</name>
</gene>
<evidence type="ECO:0000313" key="8">
    <source>
        <dbReference type="EMBL" id="PPQ80122.1"/>
    </source>
</evidence>
<dbReference type="PANTHER" id="PTHR48041">
    <property type="entry name" value="ABC TRANSPORTER G FAMILY MEMBER 28"/>
    <property type="match status" value="1"/>
</dbReference>
<organism evidence="8 9">
    <name type="scientific">Panaeolus cyanescens</name>
    <dbReference type="NCBI Taxonomy" id="181874"/>
    <lineage>
        <taxon>Eukaryota</taxon>
        <taxon>Fungi</taxon>
        <taxon>Dikarya</taxon>
        <taxon>Basidiomycota</taxon>
        <taxon>Agaricomycotina</taxon>
        <taxon>Agaricomycetes</taxon>
        <taxon>Agaricomycetidae</taxon>
        <taxon>Agaricales</taxon>
        <taxon>Agaricineae</taxon>
        <taxon>Galeropsidaceae</taxon>
        <taxon>Panaeolus</taxon>
    </lineage>
</organism>
<feature type="domain" description="ABC transporter" evidence="7">
    <location>
        <begin position="47"/>
        <end position="97"/>
    </location>
</feature>
<dbReference type="GO" id="GO:0016887">
    <property type="term" value="F:ATP hydrolysis activity"/>
    <property type="evidence" value="ECO:0007669"/>
    <property type="project" value="InterPro"/>
</dbReference>
<evidence type="ECO:0000313" key="9">
    <source>
        <dbReference type="Proteomes" id="UP000284842"/>
    </source>
</evidence>
<keyword evidence="4" id="KW-1133">Transmembrane helix</keyword>
<dbReference type="Proteomes" id="UP000284842">
    <property type="component" value="Unassembled WGS sequence"/>
</dbReference>
<dbReference type="GO" id="GO:0016020">
    <property type="term" value="C:membrane"/>
    <property type="evidence" value="ECO:0007669"/>
    <property type="project" value="UniProtKB-SubCell"/>
</dbReference>
<dbReference type="SUPFAM" id="SSF52540">
    <property type="entry name" value="P-loop containing nucleoside triphosphate hydrolases"/>
    <property type="match status" value="1"/>
</dbReference>
<keyword evidence="2" id="KW-0813">Transport</keyword>
<name>A0A409WNQ2_9AGAR</name>
<dbReference type="InParanoid" id="A0A409WNQ2"/>
<evidence type="ECO:0000256" key="5">
    <source>
        <dbReference type="ARBA" id="ARBA00023136"/>
    </source>
</evidence>
<accession>A0A409WNQ2</accession>
<dbReference type="Pfam" id="PF00005">
    <property type="entry name" value="ABC_tran"/>
    <property type="match status" value="1"/>
</dbReference>
<dbReference type="OrthoDB" id="66620at2759"/>
<proteinExistence type="predicted"/>
<dbReference type="PANTHER" id="PTHR48041:SF139">
    <property type="entry name" value="PROTEIN SCARLET"/>
    <property type="match status" value="1"/>
</dbReference>
<dbReference type="InterPro" id="IPR003439">
    <property type="entry name" value="ABC_transporter-like_ATP-bd"/>
</dbReference>
<dbReference type="STRING" id="181874.A0A409WNQ2"/>
<keyword evidence="5" id="KW-0472">Membrane</keyword>
<feature type="compositionally biased region" description="Polar residues" evidence="6">
    <location>
        <begin position="1"/>
        <end position="13"/>
    </location>
</feature>
<evidence type="ECO:0000256" key="2">
    <source>
        <dbReference type="ARBA" id="ARBA00022448"/>
    </source>
</evidence>
<comment type="subcellular location">
    <subcellularLocation>
        <location evidence="1">Membrane</location>
        <topology evidence="1">Multi-pass membrane protein</topology>
    </subcellularLocation>
</comment>
<dbReference type="InterPro" id="IPR050352">
    <property type="entry name" value="ABCG_transporters"/>
</dbReference>
<dbReference type="AlphaFoldDB" id="A0A409WNQ2"/>
<reference evidence="8 9" key="1">
    <citation type="journal article" date="2018" name="Evol. Lett.">
        <title>Horizontal gene cluster transfer increased hallucinogenic mushroom diversity.</title>
        <authorList>
            <person name="Reynolds H.T."/>
            <person name="Vijayakumar V."/>
            <person name="Gluck-Thaler E."/>
            <person name="Korotkin H.B."/>
            <person name="Matheny P.B."/>
            <person name="Slot J.C."/>
        </authorList>
    </citation>
    <scope>NUCLEOTIDE SEQUENCE [LARGE SCALE GENOMIC DNA]</scope>
    <source>
        <strain evidence="8 9">2629</strain>
    </source>
</reference>
<feature type="non-terminal residue" evidence="8">
    <location>
        <position position="104"/>
    </location>
</feature>
<evidence type="ECO:0000256" key="3">
    <source>
        <dbReference type="ARBA" id="ARBA00022692"/>
    </source>
</evidence>
<feature type="compositionally biased region" description="Low complexity" evidence="6">
    <location>
        <begin position="14"/>
        <end position="23"/>
    </location>
</feature>
<dbReference type="GO" id="GO:0005524">
    <property type="term" value="F:ATP binding"/>
    <property type="evidence" value="ECO:0007669"/>
    <property type="project" value="InterPro"/>
</dbReference>
<evidence type="ECO:0000256" key="6">
    <source>
        <dbReference type="SAM" id="MobiDB-lite"/>
    </source>
</evidence>
<keyword evidence="3" id="KW-0812">Transmembrane</keyword>
<dbReference type="GO" id="GO:0042626">
    <property type="term" value="F:ATPase-coupled transmembrane transporter activity"/>
    <property type="evidence" value="ECO:0007669"/>
    <property type="project" value="TreeGrafter"/>
</dbReference>
<sequence length="104" mass="10988">MTITSRHTATATPSSDAQHSSSSSILSYRHLSYAVKTGSGTSKKLIDDISVDARAGELLAIMGPSGAGKSTLLDVMAFRKDMMEGGSAHLNGVPLTRLMMLMRC</sequence>
<evidence type="ECO:0000256" key="4">
    <source>
        <dbReference type="ARBA" id="ARBA00022989"/>
    </source>
</evidence>
<keyword evidence="9" id="KW-1185">Reference proteome</keyword>